<evidence type="ECO:0000256" key="1">
    <source>
        <dbReference type="SAM" id="Coils"/>
    </source>
</evidence>
<organism evidence="3 4">
    <name type="scientific">Sphingomonas kaistensis</name>
    <dbReference type="NCBI Taxonomy" id="298708"/>
    <lineage>
        <taxon>Bacteria</taxon>
        <taxon>Pseudomonadati</taxon>
        <taxon>Pseudomonadota</taxon>
        <taxon>Alphaproteobacteria</taxon>
        <taxon>Sphingomonadales</taxon>
        <taxon>Sphingomonadaceae</taxon>
        <taxon>Sphingomonas</taxon>
    </lineage>
</organism>
<dbReference type="EMBL" id="CP145607">
    <property type="protein sequence ID" value="WWM71578.1"/>
    <property type="molecule type" value="Genomic_DNA"/>
</dbReference>
<keyword evidence="4" id="KW-1185">Reference proteome</keyword>
<dbReference type="RefSeq" id="WP_338505037.1">
    <property type="nucleotide sequence ID" value="NZ_CP145607.1"/>
</dbReference>
<evidence type="ECO:0000313" key="3">
    <source>
        <dbReference type="EMBL" id="WWM71578.1"/>
    </source>
</evidence>
<gene>
    <name evidence="3" type="ORF">V6R86_13080</name>
</gene>
<protein>
    <submittedName>
        <fullName evidence="3">Uncharacterized protein</fullName>
    </submittedName>
</protein>
<dbReference type="Proteomes" id="UP001382935">
    <property type="component" value="Chromosome"/>
</dbReference>
<feature type="region of interest" description="Disordered" evidence="2">
    <location>
        <begin position="154"/>
        <end position="186"/>
    </location>
</feature>
<evidence type="ECO:0000313" key="4">
    <source>
        <dbReference type="Proteomes" id="UP001382935"/>
    </source>
</evidence>
<feature type="coiled-coil region" evidence="1">
    <location>
        <begin position="38"/>
        <end position="85"/>
    </location>
</feature>
<accession>A0ABZ2G3A7</accession>
<name>A0ABZ2G3A7_9SPHN</name>
<keyword evidence="1" id="KW-0175">Coiled coil</keyword>
<proteinExistence type="predicted"/>
<reference evidence="3 4" key="1">
    <citation type="submission" date="2024-02" db="EMBL/GenBank/DDBJ databases">
        <title>Full genome sequence of Sphingomonas kaistensis.</title>
        <authorList>
            <person name="Poletto B.L."/>
            <person name="Silva G."/>
            <person name="Galante D."/>
            <person name="Campos K.R."/>
            <person name="Santos M.B.N."/>
            <person name="Sacchi C.T."/>
        </authorList>
    </citation>
    <scope>NUCLEOTIDE SEQUENCE [LARGE SCALE GENOMIC DNA]</scope>
    <source>
        <strain evidence="3 4">MA4R</strain>
    </source>
</reference>
<sequence>MFDVAAAAGIFNGIKGALDIAKGIRSLEVSTEVKLAIAQMIEQLADAQSAAYETAERERELKDKVRGLEGEIADLRRQAADLESYEPCVYHPGVTVYVLKSEHQATAHPHKLCGTCVTNGRKSELVATAKVERRYREHLCHSCKSVFMLGTPNISGEAEEPRPEVQVERGAGWGSARGGEPKPYGY</sequence>
<evidence type="ECO:0000256" key="2">
    <source>
        <dbReference type="SAM" id="MobiDB-lite"/>
    </source>
</evidence>